<proteinExistence type="predicted"/>
<organism evidence="3 4">
    <name type="scientific">Stieleria marina</name>
    <dbReference type="NCBI Taxonomy" id="1930275"/>
    <lineage>
        <taxon>Bacteria</taxon>
        <taxon>Pseudomonadati</taxon>
        <taxon>Planctomycetota</taxon>
        <taxon>Planctomycetia</taxon>
        <taxon>Pirellulales</taxon>
        <taxon>Pirellulaceae</taxon>
        <taxon>Stieleria</taxon>
    </lineage>
</organism>
<protein>
    <recommendedName>
        <fullName evidence="2">DUF4159 domain-containing protein</fullName>
    </recommendedName>
</protein>
<accession>A0A517NWS4</accession>
<dbReference type="EMBL" id="CP036526">
    <property type="protein sequence ID" value="QDT11569.1"/>
    <property type="molecule type" value="Genomic_DNA"/>
</dbReference>
<dbReference type="AlphaFoldDB" id="A0A517NWS4"/>
<evidence type="ECO:0000256" key="1">
    <source>
        <dbReference type="SAM" id="SignalP"/>
    </source>
</evidence>
<dbReference type="RefSeq" id="WP_145419382.1">
    <property type="nucleotide sequence ID" value="NZ_CP036526.1"/>
</dbReference>
<dbReference type="Proteomes" id="UP000319817">
    <property type="component" value="Chromosome"/>
</dbReference>
<evidence type="ECO:0000313" key="3">
    <source>
        <dbReference type="EMBL" id="QDT11569.1"/>
    </source>
</evidence>
<feature type="domain" description="DUF4159" evidence="2">
    <location>
        <begin position="56"/>
        <end position="275"/>
    </location>
</feature>
<keyword evidence="1" id="KW-0732">Signal</keyword>
<dbReference type="InterPro" id="IPR025297">
    <property type="entry name" value="DUF4159"/>
</dbReference>
<feature type="signal peptide" evidence="1">
    <location>
        <begin position="1"/>
        <end position="22"/>
    </location>
</feature>
<evidence type="ECO:0000313" key="4">
    <source>
        <dbReference type="Proteomes" id="UP000319817"/>
    </source>
</evidence>
<gene>
    <name evidence="3" type="ORF">K239x_35690</name>
</gene>
<sequence length="277" mass="32058" precursor="true">MKFRWVSRLVVATLLVSSVSFAQRGRWRGGDRLPPDRSEYPTWEVAPAFPNDVFTFVRVQYDSVRGYGRGRGGSSWDNDYPHSEWNFSIRLHQLTSMKVDPNGKVLRLTAPELLDYPFIYMNGVGSMELHEAEVVALRRYLANGGFLMLDDFWGDREWQVVTEQLARAVPNWKPQELPLRHEIFHTVYDLKKKPQVLGIRHWRVGQTFEDHGPGSDTGPNFQGIFDDKGRLAVLLCHNNDLGDGWEREGENIDFFNEYAVKYSYPMGINIITYVMTH</sequence>
<evidence type="ECO:0000259" key="2">
    <source>
        <dbReference type="Pfam" id="PF13709"/>
    </source>
</evidence>
<dbReference type="Gene3D" id="3.40.50.12140">
    <property type="entry name" value="Domain of unknown function DUF4159"/>
    <property type="match status" value="1"/>
</dbReference>
<reference evidence="3 4" key="1">
    <citation type="submission" date="2019-02" db="EMBL/GenBank/DDBJ databases">
        <title>Deep-cultivation of Planctomycetes and their phenomic and genomic characterization uncovers novel biology.</title>
        <authorList>
            <person name="Wiegand S."/>
            <person name="Jogler M."/>
            <person name="Boedeker C."/>
            <person name="Pinto D."/>
            <person name="Vollmers J."/>
            <person name="Rivas-Marin E."/>
            <person name="Kohn T."/>
            <person name="Peeters S.H."/>
            <person name="Heuer A."/>
            <person name="Rast P."/>
            <person name="Oberbeckmann S."/>
            <person name="Bunk B."/>
            <person name="Jeske O."/>
            <person name="Meyerdierks A."/>
            <person name="Storesund J.E."/>
            <person name="Kallscheuer N."/>
            <person name="Luecker S."/>
            <person name="Lage O.M."/>
            <person name="Pohl T."/>
            <person name="Merkel B.J."/>
            <person name="Hornburger P."/>
            <person name="Mueller R.-W."/>
            <person name="Bruemmer F."/>
            <person name="Labrenz M."/>
            <person name="Spormann A.M."/>
            <person name="Op den Camp H."/>
            <person name="Overmann J."/>
            <person name="Amann R."/>
            <person name="Jetten M.S.M."/>
            <person name="Mascher T."/>
            <person name="Medema M.H."/>
            <person name="Devos D.P."/>
            <person name="Kaster A.-K."/>
            <person name="Ovreas L."/>
            <person name="Rohde M."/>
            <person name="Galperin M.Y."/>
            <person name="Jogler C."/>
        </authorList>
    </citation>
    <scope>NUCLEOTIDE SEQUENCE [LARGE SCALE GENOMIC DNA]</scope>
    <source>
        <strain evidence="3 4">K23_9</strain>
    </source>
</reference>
<name>A0A517NWS4_9BACT</name>
<dbReference type="OrthoDB" id="9773014at2"/>
<feature type="chain" id="PRO_5021717352" description="DUF4159 domain-containing protein" evidence="1">
    <location>
        <begin position="23"/>
        <end position="277"/>
    </location>
</feature>
<keyword evidence="4" id="KW-1185">Reference proteome</keyword>
<dbReference type="Pfam" id="PF13709">
    <property type="entry name" value="DUF4159"/>
    <property type="match status" value="1"/>
</dbReference>